<dbReference type="EMBL" id="VDUZ01000030">
    <property type="protein sequence ID" value="TXL72838.1"/>
    <property type="molecule type" value="Genomic_DNA"/>
</dbReference>
<keyword evidence="2" id="KW-1185">Reference proteome</keyword>
<name>A0A5C8PG98_9HYPH</name>
<gene>
    <name evidence="1" type="ORF">FHP25_24025</name>
</gene>
<dbReference type="OrthoDB" id="8478856at2"/>
<evidence type="ECO:0000313" key="2">
    <source>
        <dbReference type="Proteomes" id="UP000321638"/>
    </source>
</evidence>
<accession>A0A5C8PG98</accession>
<comment type="caution">
    <text evidence="1">The sequence shown here is derived from an EMBL/GenBank/DDBJ whole genome shotgun (WGS) entry which is preliminary data.</text>
</comment>
<dbReference type="RefSeq" id="WP_147849521.1">
    <property type="nucleotide sequence ID" value="NZ_VDUZ01000030.1"/>
</dbReference>
<sequence>MGNVTLVMTRQPLTEFLWLGDHYEVIDDEAERTHYFGVKNATTGKRVGGDKTARGAKSGQWGLMAVVEGPVVTAASRMTLAGVLDLLKSFAQRPAAVNAKPQVEMISLAGRNVSLVTDGSAPLKKLAEFDTMERYRTDSSKNSWYVRLPPRPFKPYPLDISQVDLVAGFHQKMKVRKGQAGKCLRVRDHDVKQSNGAMAGILLHEATNPSWLTGCISPRTRNNRQLSSDVKPCVEALDVVYRAMGTARRAHLIIVD</sequence>
<proteinExistence type="predicted"/>
<reference evidence="1 2" key="1">
    <citation type="submission" date="2019-06" db="EMBL/GenBank/DDBJ databases">
        <title>New taxonomy in bacterial strain CC-CFT640, isolated from vineyard.</title>
        <authorList>
            <person name="Lin S.-Y."/>
            <person name="Tsai C.-F."/>
            <person name="Young C.-C."/>
        </authorList>
    </citation>
    <scope>NUCLEOTIDE SEQUENCE [LARGE SCALE GENOMIC DNA]</scope>
    <source>
        <strain evidence="1 2">CC-CFT640</strain>
    </source>
</reference>
<evidence type="ECO:0000313" key="1">
    <source>
        <dbReference type="EMBL" id="TXL72838.1"/>
    </source>
</evidence>
<dbReference type="AlphaFoldDB" id="A0A5C8PG98"/>
<dbReference type="Proteomes" id="UP000321638">
    <property type="component" value="Unassembled WGS sequence"/>
</dbReference>
<protein>
    <submittedName>
        <fullName evidence="1">Uncharacterized protein</fullName>
    </submittedName>
</protein>
<organism evidence="1 2">
    <name type="scientific">Vineibacter terrae</name>
    <dbReference type="NCBI Taxonomy" id="2586908"/>
    <lineage>
        <taxon>Bacteria</taxon>
        <taxon>Pseudomonadati</taxon>
        <taxon>Pseudomonadota</taxon>
        <taxon>Alphaproteobacteria</taxon>
        <taxon>Hyphomicrobiales</taxon>
        <taxon>Vineibacter</taxon>
    </lineage>
</organism>